<evidence type="ECO:0000313" key="3">
    <source>
        <dbReference type="EMBL" id="GAA4264760.1"/>
    </source>
</evidence>
<dbReference type="RefSeq" id="WP_344793339.1">
    <property type="nucleotide sequence ID" value="NZ_BAABAU010000001.1"/>
</dbReference>
<feature type="transmembrane region" description="Helical" evidence="1">
    <location>
        <begin position="6"/>
        <end position="25"/>
    </location>
</feature>
<evidence type="ECO:0000313" key="4">
    <source>
        <dbReference type="Proteomes" id="UP001501594"/>
    </source>
</evidence>
<keyword evidence="1" id="KW-0472">Membrane</keyword>
<keyword evidence="4" id="KW-1185">Reference proteome</keyword>
<sequence length="166" mass="17954">MTIPLILTAFLLGGVALFLLMRAGWRRRGRGQAGVARPAPAPADLGETLAERDLFYVSTTKADDRLDRIVIGGLGFRGRAVVSAHPEGVVLDIAGESPILIATRDLRAIGRATWTIDRVVESDGLIQLGWRLGDLDVDTYLRDNDDPRALVDAIRSIIPSTGEKTP</sequence>
<evidence type="ECO:0000259" key="2">
    <source>
        <dbReference type="Pfam" id="PF25362"/>
    </source>
</evidence>
<protein>
    <recommendedName>
        <fullName evidence="2">PH domain-containing protein</fullName>
    </recommendedName>
</protein>
<gene>
    <name evidence="3" type="ORF">GCM10022256_03720</name>
</gene>
<evidence type="ECO:0000256" key="1">
    <source>
        <dbReference type="SAM" id="Phobius"/>
    </source>
</evidence>
<accession>A0ABP8DXR0</accession>
<organism evidence="3 4">
    <name type="scientific">Frondihabitans peucedani</name>
    <dbReference type="NCBI Taxonomy" id="598626"/>
    <lineage>
        <taxon>Bacteria</taxon>
        <taxon>Bacillati</taxon>
        <taxon>Actinomycetota</taxon>
        <taxon>Actinomycetes</taxon>
        <taxon>Micrococcales</taxon>
        <taxon>Microbacteriaceae</taxon>
        <taxon>Frondihabitans</taxon>
    </lineage>
</organism>
<dbReference type="Proteomes" id="UP001501594">
    <property type="component" value="Unassembled WGS sequence"/>
</dbReference>
<keyword evidence="1" id="KW-1133">Transmembrane helix</keyword>
<reference evidence="4" key="1">
    <citation type="journal article" date="2019" name="Int. J. Syst. Evol. Microbiol.">
        <title>The Global Catalogue of Microorganisms (GCM) 10K type strain sequencing project: providing services to taxonomists for standard genome sequencing and annotation.</title>
        <authorList>
            <consortium name="The Broad Institute Genomics Platform"/>
            <consortium name="The Broad Institute Genome Sequencing Center for Infectious Disease"/>
            <person name="Wu L."/>
            <person name="Ma J."/>
        </authorList>
    </citation>
    <scope>NUCLEOTIDE SEQUENCE [LARGE SCALE GENOMIC DNA]</scope>
    <source>
        <strain evidence="4">JCM 17442</strain>
    </source>
</reference>
<proteinExistence type="predicted"/>
<dbReference type="EMBL" id="BAABAU010000001">
    <property type="protein sequence ID" value="GAA4264760.1"/>
    <property type="molecule type" value="Genomic_DNA"/>
</dbReference>
<dbReference type="InterPro" id="IPR057446">
    <property type="entry name" value="PH_bac"/>
</dbReference>
<feature type="domain" description="PH" evidence="2">
    <location>
        <begin position="40"/>
        <end position="146"/>
    </location>
</feature>
<dbReference type="Pfam" id="PF25362">
    <property type="entry name" value="bPH_11"/>
    <property type="match status" value="1"/>
</dbReference>
<comment type="caution">
    <text evidence="3">The sequence shown here is derived from an EMBL/GenBank/DDBJ whole genome shotgun (WGS) entry which is preliminary data.</text>
</comment>
<keyword evidence="1" id="KW-0812">Transmembrane</keyword>
<name>A0ABP8DXR0_9MICO</name>